<keyword evidence="1" id="KW-0677">Repeat</keyword>
<keyword evidence="6" id="KW-1185">Reference proteome</keyword>
<feature type="compositionally biased region" description="Basic and acidic residues" evidence="4">
    <location>
        <begin position="11"/>
        <end position="20"/>
    </location>
</feature>
<evidence type="ECO:0000313" key="6">
    <source>
        <dbReference type="Proteomes" id="UP000236630"/>
    </source>
</evidence>
<feature type="region of interest" description="Disordered" evidence="4">
    <location>
        <begin position="1"/>
        <end position="20"/>
    </location>
</feature>
<evidence type="ECO:0000256" key="3">
    <source>
        <dbReference type="SAM" id="Coils"/>
    </source>
</evidence>
<organism evidence="5 6">
    <name type="scientific">Citrus unshiu</name>
    <name type="common">Satsuma mandarin</name>
    <name type="synonym">Citrus nobilis var. unshiu</name>
    <dbReference type="NCBI Taxonomy" id="55188"/>
    <lineage>
        <taxon>Eukaryota</taxon>
        <taxon>Viridiplantae</taxon>
        <taxon>Streptophyta</taxon>
        <taxon>Embryophyta</taxon>
        <taxon>Tracheophyta</taxon>
        <taxon>Spermatophyta</taxon>
        <taxon>Magnoliopsida</taxon>
        <taxon>eudicotyledons</taxon>
        <taxon>Gunneridae</taxon>
        <taxon>Pentapetalae</taxon>
        <taxon>rosids</taxon>
        <taxon>malvids</taxon>
        <taxon>Sapindales</taxon>
        <taxon>Rutaceae</taxon>
        <taxon>Aurantioideae</taxon>
        <taxon>Citrus</taxon>
    </lineage>
</organism>
<sequence length="597" mass="67267">MGWAQMAHGFKAHDKPRPRKESSFMTSCLLLCLAFGNATPTSSMAASFLAVPSPSFSNHRKSQVGLCLPSGIWQNGRTHFPICLQMQKCKVKLYMIPCKAIVRFWALKRFASVGSLEVDTEDPKHHVSSGFSAPNDFARSKTLHDHSSNLWDGMNDFERQLQELFNEVKSMIMMGNKNDAIDLLQANYEAVKEQINAGNKGIEEVAILDIIALGYVYIGDLKFVQSLLDMMSGIVDSLKDDEPLLDAILMHMGRKTSILLVTSLLGMAKVLGSIGRAKKAVEIYHRVITILELNRGTESADLVLPLFSLGSLFIKEGKAVDAESVFSRILKIYTKVYGENDGRVGMAMCSLAHAKCANGNAEEAIELYKKALRVIKDSNYMSLDDSIMENMRIDLAELLHIVGRGQEGRELLEECLLITEKYKGKEHPSFVTHLLNLAASYSRSKNFVEAERLLRICLDIMTNTVWPDDQSISFPMLHLGITLYHLNRDKEAEKLVLEALYIREIAFGKDSLPVGEALDCLVSIQTRLGEDDTKLLELLKRVLRIQEREFGSESEEVMLTLKKVVSYLDKLGRKEEKFPLQKRLSNLRMKYKQKVQY</sequence>
<dbReference type="InterPro" id="IPR019734">
    <property type="entry name" value="TPR_rpt"/>
</dbReference>
<proteinExistence type="predicted"/>
<dbReference type="GO" id="GO:0009507">
    <property type="term" value="C:chloroplast"/>
    <property type="evidence" value="ECO:0007669"/>
    <property type="project" value="TreeGrafter"/>
</dbReference>
<protein>
    <submittedName>
        <fullName evidence="5">Uncharacterized protein</fullName>
    </submittedName>
</protein>
<evidence type="ECO:0000256" key="1">
    <source>
        <dbReference type="ARBA" id="ARBA00022737"/>
    </source>
</evidence>
<gene>
    <name evidence="5" type="ORF">CUMW_177590</name>
</gene>
<evidence type="ECO:0000313" key="5">
    <source>
        <dbReference type="EMBL" id="GAY57200.1"/>
    </source>
</evidence>
<dbReference type="EMBL" id="BDQV01000156">
    <property type="protein sequence ID" value="GAY57200.1"/>
    <property type="molecule type" value="Genomic_DNA"/>
</dbReference>
<dbReference type="SMART" id="SM00028">
    <property type="entry name" value="TPR"/>
    <property type="match status" value="5"/>
</dbReference>
<feature type="coiled-coil region" evidence="3">
    <location>
        <begin position="154"/>
        <end position="194"/>
    </location>
</feature>
<name>A0A2H5PXV1_CITUN</name>
<accession>A0A2H5PXV1</accession>
<comment type="caution">
    <text evidence="5">The sequence shown here is derived from an EMBL/GenBank/DDBJ whole genome shotgun (WGS) entry which is preliminary data.</text>
</comment>
<dbReference type="SUPFAM" id="SSF48452">
    <property type="entry name" value="TPR-like"/>
    <property type="match status" value="1"/>
</dbReference>
<evidence type="ECO:0000256" key="2">
    <source>
        <dbReference type="ARBA" id="ARBA00022803"/>
    </source>
</evidence>
<dbReference type="InterPro" id="IPR011990">
    <property type="entry name" value="TPR-like_helical_dom_sf"/>
</dbReference>
<keyword evidence="2" id="KW-0802">TPR repeat</keyword>
<dbReference type="Gene3D" id="1.25.40.10">
    <property type="entry name" value="Tetratricopeptide repeat domain"/>
    <property type="match status" value="2"/>
</dbReference>
<dbReference type="AlphaFoldDB" id="A0A2H5PXV1"/>
<dbReference type="GO" id="GO:0009658">
    <property type="term" value="P:chloroplast organization"/>
    <property type="evidence" value="ECO:0007669"/>
    <property type="project" value="TreeGrafter"/>
</dbReference>
<keyword evidence="3" id="KW-0175">Coiled coil</keyword>
<dbReference type="PANTHER" id="PTHR45641">
    <property type="entry name" value="TETRATRICOPEPTIDE REPEAT PROTEIN (AFU_ORTHOLOGUE AFUA_6G03870)"/>
    <property type="match status" value="1"/>
</dbReference>
<evidence type="ECO:0000256" key="4">
    <source>
        <dbReference type="SAM" id="MobiDB-lite"/>
    </source>
</evidence>
<dbReference type="Pfam" id="PF13424">
    <property type="entry name" value="TPR_12"/>
    <property type="match status" value="2"/>
</dbReference>
<reference evidence="5 6" key="1">
    <citation type="journal article" date="2017" name="Front. Genet.">
        <title>Draft sequencing of the heterozygous diploid genome of Satsuma (Citrus unshiu Marc.) using a hybrid assembly approach.</title>
        <authorList>
            <person name="Shimizu T."/>
            <person name="Tanizawa Y."/>
            <person name="Mochizuki T."/>
            <person name="Nagasaki H."/>
            <person name="Yoshioka T."/>
            <person name="Toyoda A."/>
            <person name="Fujiyama A."/>
            <person name="Kaminuma E."/>
            <person name="Nakamura Y."/>
        </authorList>
    </citation>
    <scope>NUCLEOTIDE SEQUENCE [LARGE SCALE GENOMIC DNA]</scope>
    <source>
        <strain evidence="6">cv. Miyagawa wase</strain>
    </source>
</reference>
<dbReference type="Proteomes" id="UP000236630">
    <property type="component" value="Unassembled WGS sequence"/>
</dbReference>
<dbReference type="Pfam" id="PF13374">
    <property type="entry name" value="TPR_10"/>
    <property type="match status" value="1"/>
</dbReference>
<dbReference type="PANTHER" id="PTHR45641:SF19">
    <property type="entry name" value="NEPHROCYSTIN-3"/>
    <property type="match status" value="1"/>
</dbReference>